<dbReference type="RefSeq" id="WP_185129761.1">
    <property type="nucleotide sequence ID" value="NZ_JACJVO010000017.1"/>
</dbReference>
<dbReference type="SUPFAM" id="SSF158472">
    <property type="entry name" value="HAMP domain-like"/>
    <property type="match status" value="1"/>
</dbReference>
<evidence type="ECO:0000313" key="9">
    <source>
        <dbReference type="Proteomes" id="UP000564644"/>
    </source>
</evidence>
<dbReference type="PANTHER" id="PTHR34220:SF7">
    <property type="entry name" value="SENSOR HISTIDINE KINASE YPDA"/>
    <property type="match status" value="1"/>
</dbReference>
<dbReference type="InterPro" id="IPR003660">
    <property type="entry name" value="HAMP_dom"/>
</dbReference>
<dbReference type="SMART" id="SM00304">
    <property type="entry name" value="HAMP"/>
    <property type="match status" value="1"/>
</dbReference>
<dbReference type="CDD" id="cd06225">
    <property type="entry name" value="HAMP"/>
    <property type="match status" value="1"/>
</dbReference>
<dbReference type="InterPro" id="IPR050640">
    <property type="entry name" value="Bact_2-comp_sensor_kinase"/>
</dbReference>
<dbReference type="Pfam" id="PF00672">
    <property type="entry name" value="HAMP"/>
    <property type="match status" value="1"/>
</dbReference>
<dbReference type="PROSITE" id="PS50885">
    <property type="entry name" value="HAMP"/>
    <property type="match status" value="1"/>
</dbReference>
<evidence type="ECO:0000256" key="4">
    <source>
        <dbReference type="ARBA" id="ARBA00022679"/>
    </source>
</evidence>
<dbReference type="SUPFAM" id="SSF55874">
    <property type="entry name" value="ATPase domain of HSP90 chaperone/DNA topoisomerase II/histidine kinase"/>
    <property type="match status" value="1"/>
</dbReference>
<evidence type="ECO:0000256" key="3">
    <source>
        <dbReference type="ARBA" id="ARBA00022553"/>
    </source>
</evidence>
<dbReference type="EMBL" id="JACJVO010000017">
    <property type="protein sequence ID" value="MBB6732092.1"/>
    <property type="molecule type" value="Genomic_DNA"/>
</dbReference>
<dbReference type="Gene3D" id="6.10.340.10">
    <property type="match status" value="1"/>
</dbReference>
<keyword evidence="2" id="KW-1003">Cell membrane</keyword>
<evidence type="ECO:0000256" key="5">
    <source>
        <dbReference type="ARBA" id="ARBA00023136"/>
    </source>
</evidence>
<dbReference type="GO" id="GO:0005886">
    <property type="term" value="C:plasma membrane"/>
    <property type="evidence" value="ECO:0007669"/>
    <property type="project" value="UniProtKB-SubCell"/>
</dbReference>
<keyword evidence="4" id="KW-0808">Transferase</keyword>
<organism evidence="8 9">
    <name type="scientific">Cohnella zeiphila</name>
    <dbReference type="NCBI Taxonomy" id="2761120"/>
    <lineage>
        <taxon>Bacteria</taxon>
        <taxon>Bacillati</taxon>
        <taxon>Bacillota</taxon>
        <taxon>Bacilli</taxon>
        <taxon>Bacillales</taxon>
        <taxon>Paenibacillaceae</taxon>
        <taxon>Cohnella</taxon>
    </lineage>
</organism>
<accession>A0A7X0SL93</accession>
<name>A0A7X0SL93_9BACL</name>
<keyword evidence="3" id="KW-0597">Phosphoprotein</keyword>
<evidence type="ECO:0000256" key="1">
    <source>
        <dbReference type="ARBA" id="ARBA00004651"/>
    </source>
</evidence>
<keyword evidence="8" id="KW-0418">Kinase</keyword>
<gene>
    <name evidence="8" type="ORF">H7C18_14320</name>
</gene>
<evidence type="ECO:0000313" key="8">
    <source>
        <dbReference type="EMBL" id="MBB6732092.1"/>
    </source>
</evidence>
<dbReference type="Gene3D" id="3.30.450.20">
    <property type="entry name" value="PAS domain"/>
    <property type="match status" value="1"/>
</dbReference>
<proteinExistence type="predicted"/>
<reference evidence="8 9" key="1">
    <citation type="submission" date="2020-08" db="EMBL/GenBank/DDBJ databases">
        <title>Cohnella phylogeny.</title>
        <authorList>
            <person name="Dunlap C."/>
        </authorList>
    </citation>
    <scope>NUCLEOTIDE SEQUENCE [LARGE SCALE GENOMIC DNA]</scope>
    <source>
        <strain evidence="8 9">CBP 2801</strain>
    </source>
</reference>
<feature type="transmembrane region" description="Helical" evidence="6">
    <location>
        <begin position="299"/>
        <end position="324"/>
    </location>
</feature>
<sequence length="585" mass="66189">MKRRSYRMLGWFRDRTLRMKLFICICLFIIVPLMAAGLLLNKHFSRVTLNKSSEVALQTLLQTKKNIDFVLAGANDLSVAILSNDTVQRFLRGEYANDVEYDSQYKAIADWMSDIVGSKEYYDSVSISRDGNILFRRGTYEPSVNAAMERRAVGLMGEAIWTGAERETVDDRQVDVVSLYRDIIDFNHYGRSLGVIKINIREQAIEELSSTANAYVGEERFILDLQGRVLSSKEKELIGRNIGDQAYISRALREGQGHFIADVDGAPRVVLFFTIGQPGWVFVQSIPVSAIAGNNGTHMVVIVAVALCLLFGMLFSLVQHHYLIRPLVRLLKEMSKLKRGNFDVSLASESRDEIGEITRSFMKMSEELKKTINTVYLSQIKQREAELTALQAQINPHFLYNTLDSIRWLAMKSRNYEVSDQIEALSEIFKHVLNKGQPLVTVGSELEFLRNYMFIQEAKYGNRIRLVIQASPELYPYKCPKLILQPLVENALIHGMGERTEGGLVEVAVERKEFGIQYTVTDNGVGTDGEAINGMLAEKGVSPQVFALRNIDERIKLNYGEGYGLFFYSRLSQGTRVEVRLPLIG</sequence>
<dbReference type="Proteomes" id="UP000564644">
    <property type="component" value="Unassembled WGS sequence"/>
</dbReference>
<dbReference type="InterPro" id="IPR036890">
    <property type="entry name" value="HATPase_C_sf"/>
</dbReference>
<keyword evidence="9" id="KW-1185">Reference proteome</keyword>
<keyword evidence="6" id="KW-0812">Transmembrane</keyword>
<protein>
    <submittedName>
        <fullName evidence="8">Sensor histidine kinase</fullName>
    </submittedName>
</protein>
<dbReference type="Gene3D" id="3.30.565.10">
    <property type="entry name" value="Histidine kinase-like ATPase, C-terminal domain"/>
    <property type="match status" value="1"/>
</dbReference>
<keyword evidence="6" id="KW-1133">Transmembrane helix</keyword>
<comment type="subcellular location">
    <subcellularLocation>
        <location evidence="1">Cell membrane</location>
        <topology evidence="1">Multi-pass membrane protein</topology>
    </subcellularLocation>
</comment>
<evidence type="ECO:0000256" key="6">
    <source>
        <dbReference type="SAM" id="Phobius"/>
    </source>
</evidence>
<dbReference type="PANTHER" id="PTHR34220">
    <property type="entry name" value="SENSOR HISTIDINE KINASE YPDA"/>
    <property type="match status" value="1"/>
</dbReference>
<comment type="caution">
    <text evidence="8">The sequence shown here is derived from an EMBL/GenBank/DDBJ whole genome shotgun (WGS) entry which is preliminary data.</text>
</comment>
<evidence type="ECO:0000259" key="7">
    <source>
        <dbReference type="PROSITE" id="PS50885"/>
    </source>
</evidence>
<keyword evidence="5 6" id="KW-0472">Membrane</keyword>
<feature type="domain" description="HAMP" evidence="7">
    <location>
        <begin position="321"/>
        <end position="373"/>
    </location>
</feature>
<dbReference type="GO" id="GO:0000155">
    <property type="term" value="F:phosphorelay sensor kinase activity"/>
    <property type="evidence" value="ECO:0007669"/>
    <property type="project" value="InterPro"/>
</dbReference>
<dbReference type="Pfam" id="PF06580">
    <property type="entry name" value="His_kinase"/>
    <property type="match status" value="1"/>
</dbReference>
<evidence type="ECO:0000256" key="2">
    <source>
        <dbReference type="ARBA" id="ARBA00022475"/>
    </source>
</evidence>
<dbReference type="InterPro" id="IPR010559">
    <property type="entry name" value="Sig_transdc_His_kin_internal"/>
</dbReference>
<dbReference type="AlphaFoldDB" id="A0A7X0SL93"/>